<dbReference type="EMBL" id="MTHD01000002">
    <property type="protein sequence ID" value="OMG55032.1"/>
    <property type="molecule type" value="Genomic_DNA"/>
</dbReference>
<evidence type="ECO:0000313" key="5">
    <source>
        <dbReference type="EMBL" id="OMG55032.1"/>
    </source>
</evidence>
<comment type="caution">
    <text evidence="5">The sequence shown here is derived from an EMBL/GenBank/DDBJ whole genome shotgun (WGS) entry which is preliminary data.</text>
</comment>
<dbReference type="EC" id="6.3.2.2" evidence="4"/>
<keyword evidence="1 4" id="KW-0436">Ligase</keyword>
<evidence type="ECO:0000313" key="6">
    <source>
        <dbReference type="Proteomes" id="UP000187526"/>
    </source>
</evidence>
<organism evidence="5 6">
    <name type="scientific">Azonexus hydrophilus</name>
    <dbReference type="NCBI Taxonomy" id="418702"/>
    <lineage>
        <taxon>Bacteria</taxon>
        <taxon>Pseudomonadati</taxon>
        <taxon>Pseudomonadota</taxon>
        <taxon>Betaproteobacteria</taxon>
        <taxon>Rhodocyclales</taxon>
        <taxon>Azonexaceae</taxon>
        <taxon>Azonexus</taxon>
    </lineage>
</organism>
<dbReference type="PANTHER" id="PTHR36510:SF1">
    <property type="entry name" value="GLUTAMATE--CYSTEINE LIGASE 2-RELATED"/>
    <property type="match status" value="1"/>
</dbReference>
<dbReference type="Proteomes" id="UP000187526">
    <property type="component" value="Unassembled WGS sequence"/>
</dbReference>
<dbReference type="InterPro" id="IPR006336">
    <property type="entry name" value="GCS2"/>
</dbReference>
<sequence length="373" mass="41543">MPLGTFKAGKPLTMGVELELQLVDLTDFDLTAAAADMLFLLGKKPFPGDVKPEITESMIEIATDVHTNYNEMLAQLGQMRDALVDAGNRLNVGVCGGGAHPFQRWSEQRIFDQPRFRELSALYGYLAKQFTVFGQHVHIGCASADEGLYLLHALNRYLPHFIALSASSPFLQGVDTQFDSARLNSIFAFPLSGRAPFLLRWDDFADGYFAKMEKTGVVKSMKDFYWDIRPKPEYGTIELRVCDTPLTVERAAALAAYLQALCMMLLEDREEPHEDDYLVYNYNRFQACRFGLDGTLVHPRSSDSLPLREDVLATLQRIEPCAARLGSERALVELRQVATTGNHAGELRCWHAATGGHQGMIDAAVRSFRAGGQ</sequence>
<comment type="similarity">
    <text evidence="4">Belongs to the glutamate--cysteine ligase type 2 family. YbdK subfamily.</text>
</comment>
<evidence type="ECO:0000256" key="2">
    <source>
        <dbReference type="ARBA" id="ARBA00022741"/>
    </source>
</evidence>
<protein>
    <recommendedName>
        <fullName evidence="4">Putative glutamate--cysteine ligase 2</fullName>
        <ecNumber evidence="4">6.3.2.2</ecNumber>
    </recommendedName>
    <alternativeName>
        <fullName evidence="4">Gamma-glutamylcysteine synthetase 2</fullName>
        <shortName evidence="4">GCS 2</shortName>
        <shortName evidence="4">Gamma-GCS 2</shortName>
    </alternativeName>
</protein>
<dbReference type="RefSeq" id="WP_076093662.1">
    <property type="nucleotide sequence ID" value="NZ_MTHD01000002.1"/>
</dbReference>
<dbReference type="Gene3D" id="3.30.590.20">
    <property type="match status" value="1"/>
</dbReference>
<dbReference type="OrthoDB" id="9769628at2"/>
<dbReference type="InterPro" id="IPR011793">
    <property type="entry name" value="YbdK"/>
</dbReference>
<dbReference type="SUPFAM" id="SSF55931">
    <property type="entry name" value="Glutamine synthetase/guanido kinase"/>
    <property type="match status" value="1"/>
</dbReference>
<keyword evidence="3 4" id="KW-0067">ATP-binding</keyword>
<comment type="catalytic activity">
    <reaction evidence="4">
        <text>L-cysteine + L-glutamate + ATP = gamma-L-glutamyl-L-cysteine + ADP + phosphate + H(+)</text>
        <dbReference type="Rhea" id="RHEA:13285"/>
        <dbReference type="ChEBI" id="CHEBI:15378"/>
        <dbReference type="ChEBI" id="CHEBI:29985"/>
        <dbReference type="ChEBI" id="CHEBI:30616"/>
        <dbReference type="ChEBI" id="CHEBI:35235"/>
        <dbReference type="ChEBI" id="CHEBI:43474"/>
        <dbReference type="ChEBI" id="CHEBI:58173"/>
        <dbReference type="ChEBI" id="CHEBI:456216"/>
        <dbReference type="EC" id="6.3.2.2"/>
    </reaction>
</comment>
<dbReference type="GO" id="GO:0005524">
    <property type="term" value="F:ATP binding"/>
    <property type="evidence" value="ECO:0007669"/>
    <property type="project" value="UniProtKB-KW"/>
</dbReference>
<keyword evidence="2 4" id="KW-0547">Nucleotide-binding</keyword>
<dbReference type="STRING" id="418702.BJN45_07735"/>
<dbReference type="NCBIfam" id="NF010040">
    <property type="entry name" value="PRK13516.1"/>
    <property type="match status" value="1"/>
</dbReference>
<comment type="function">
    <text evidence="4">ATP-dependent carboxylate-amine ligase which exhibits weak glutamate--cysteine ligase activity.</text>
</comment>
<evidence type="ECO:0000256" key="4">
    <source>
        <dbReference type="HAMAP-Rule" id="MF_01609"/>
    </source>
</evidence>
<reference evidence="5 6" key="1">
    <citation type="submission" date="2016-10" db="EMBL/GenBank/DDBJ databases">
        <title>Alkaliphiles isolated from bioreactors.</title>
        <authorList>
            <person name="Salah Z."/>
            <person name="Rout S.P."/>
            <person name="Humphreys P.N."/>
        </authorList>
    </citation>
    <scope>NUCLEOTIDE SEQUENCE [LARGE SCALE GENOMIC DNA]</scope>
    <source>
        <strain evidence="5 6">ZS02</strain>
    </source>
</reference>
<proteinExistence type="inferred from homology"/>
<evidence type="ECO:0000256" key="3">
    <source>
        <dbReference type="ARBA" id="ARBA00022840"/>
    </source>
</evidence>
<dbReference type="HAMAP" id="MF_01609">
    <property type="entry name" value="Glu_cys_ligase_2"/>
    <property type="match status" value="1"/>
</dbReference>
<accession>A0A1R1I8J5</accession>
<dbReference type="InterPro" id="IPR050141">
    <property type="entry name" value="GCL_type2/YbdK_subfam"/>
</dbReference>
<dbReference type="InterPro" id="IPR014746">
    <property type="entry name" value="Gln_synth/guanido_kin_cat_dom"/>
</dbReference>
<keyword evidence="6" id="KW-1185">Reference proteome</keyword>
<dbReference type="GO" id="GO:0004357">
    <property type="term" value="F:glutamate-cysteine ligase activity"/>
    <property type="evidence" value="ECO:0007669"/>
    <property type="project" value="UniProtKB-EC"/>
</dbReference>
<dbReference type="NCBIfam" id="TIGR02050">
    <property type="entry name" value="gshA_cyan_rel"/>
    <property type="match status" value="1"/>
</dbReference>
<dbReference type="Pfam" id="PF04107">
    <property type="entry name" value="GCS2"/>
    <property type="match status" value="1"/>
</dbReference>
<evidence type="ECO:0000256" key="1">
    <source>
        <dbReference type="ARBA" id="ARBA00022598"/>
    </source>
</evidence>
<name>A0A1R1I8J5_9RHOO</name>
<dbReference type="AlphaFoldDB" id="A0A1R1I8J5"/>
<gene>
    <name evidence="5" type="ORF">BJN45_07735</name>
</gene>
<dbReference type="PANTHER" id="PTHR36510">
    <property type="entry name" value="GLUTAMATE--CYSTEINE LIGASE 2-RELATED"/>
    <property type="match status" value="1"/>
</dbReference>
<dbReference type="GO" id="GO:0042398">
    <property type="term" value="P:modified amino acid biosynthetic process"/>
    <property type="evidence" value="ECO:0007669"/>
    <property type="project" value="InterPro"/>
</dbReference>